<dbReference type="HOGENOM" id="CLU_207153_0_0_9"/>
<sequence length="64" mass="7411">MEDRWKADNSSEKEVTEMALYDPKEDDYGDRDIPEVDTEPYKDGFYVEPLPESTRPRRDGPGGD</sequence>
<evidence type="ECO:0000256" key="1">
    <source>
        <dbReference type="SAM" id="MobiDB-lite"/>
    </source>
</evidence>
<feature type="compositionally biased region" description="Basic and acidic residues" evidence="1">
    <location>
        <begin position="54"/>
        <end position="64"/>
    </location>
</feature>
<protein>
    <submittedName>
        <fullName evidence="2">Uncharacterized protein</fullName>
    </submittedName>
</protein>
<dbReference type="Proteomes" id="UP000004968">
    <property type="component" value="Unassembled WGS sequence"/>
</dbReference>
<comment type="caution">
    <text evidence="2">The sequence shown here is derived from an EMBL/GenBank/DDBJ whole genome shotgun (WGS) entry which is preliminary data.</text>
</comment>
<dbReference type="AlphaFoldDB" id="D3AB90"/>
<proteinExistence type="predicted"/>
<evidence type="ECO:0000313" key="3">
    <source>
        <dbReference type="Proteomes" id="UP000004968"/>
    </source>
</evidence>
<feature type="compositionally biased region" description="Basic and acidic residues" evidence="1">
    <location>
        <begin position="30"/>
        <end position="42"/>
    </location>
</feature>
<accession>D3AB90</accession>
<dbReference type="EMBL" id="ACIO01000064">
    <property type="protein sequence ID" value="EFD00897.1"/>
    <property type="molecule type" value="Genomic_DNA"/>
</dbReference>
<feature type="region of interest" description="Disordered" evidence="1">
    <location>
        <begin position="1"/>
        <end position="64"/>
    </location>
</feature>
<evidence type="ECO:0000313" key="2">
    <source>
        <dbReference type="EMBL" id="EFD00897.1"/>
    </source>
</evidence>
<reference evidence="2 3" key="1">
    <citation type="submission" date="2010-01" db="EMBL/GenBank/DDBJ databases">
        <authorList>
            <person name="Weinstock G."/>
            <person name="Sodergren E."/>
            <person name="Clifton S."/>
            <person name="Fulton L."/>
            <person name="Fulton B."/>
            <person name="Courtney L."/>
            <person name="Fronick C."/>
            <person name="Harrison M."/>
            <person name="Strong C."/>
            <person name="Farmer C."/>
            <person name="Delahaunty K."/>
            <person name="Markovic C."/>
            <person name="Hall O."/>
            <person name="Minx P."/>
            <person name="Tomlinson C."/>
            <person name="Mitreva M."/>
            <person name="Nelson J."/>
            <person name="Hou S."/>
            <person name="Wollam A."/>
            <person name="Pepin K.H."/>
            <person name="Johnson M."/>
            <person name="Bhonagiri V."/>
            <person name="Nash W.E."/>
            <person name="Warren W."/>
            <person name="Chinwalla A."/>
            <person name="Mardis E.R."/>
            <person name="Wilson R.K."/>
        </authorList>
    </citation>
    <scope>NUCLEOTIDE SEQUENCE [LARGE SCALE GENOMIC DNA]</scope>
    <source>
        <strain evidence="2 3">DSM 13479</strain>
    </source>
</reference>
<gene>
    <name evidence="2" type="ORF">CLOSTHATH_00861</name>
</gene>
<feature type="compositionally biased region" description="Basic and acidic residues" evidence="1">
    <location>
        <begin position="1"/>
        <end position="16"/>
    </location>
</feature>
<organism evidence="2 3">
    <name type="scientific">Hungatella hathewayi DSM 13479</name>
    <dbReference type="NCBI Taxonomy" id="566550"/>
    <lineage>
        <taxon>Bacteria</taxon>
        <taxon>Bacillati</taxon>
        <taxon>Bacillota</taxon>
        <taxon>Clostridia</taxon>
        <taxon>Lachnospirales</taxon>
        <taxon>Lachnospiraceae</taxon>
        <taxon>Hungatella</taxon>
    </lineage>
</organism>
<name>D3AB90_9FIRM</name>